<gene>
    <name evidence="2" type="ORF">SAMEA4029009_CIC11G00000004490</name>
</gene>
<sequence>MPFSIWRNNPLSSRKDLFFAFDELFEPLLPTFLDGGARVRISETASACLEAAAEFEGYLRPLWGIVPYQFGGGDFKYWELYRRGLVNGTDPQSDEYWGDPKDYDQLLVDLAAIGYALCFLPQHMWEPLLDTDKSKVADYLVRARGKSYCFNNWMFFRVILDLGLTNVGVKYDEEGTMTYLDSLDSLYLADGWYGDGKPHRIDNYNALAFHFYSLIYVLLMKEKEPERCKLYVDRATLFAQQYIHWFDDTGRVLPFGRSLIYRFATAGFWGLFPLVLDCSEKPPIPWSVMKTVFLKNLQWWSTQPLNEYGSGFLSLGYSYPNFYMMERYNSPQSPYWAFKAFSGLMIPDEHPFWQAEFTDLTKYYVPLKLKRLGVTGIVIDHQPENTIALINGPWNDEYQAEKYSKFAYSTRFGFGVISNSRTFEKAHLDNSLGFSFNKEEFLSGRSTKRMKFPTTYCLHGSQQKISRLNHGQFQKMVTTYVSTSLTTRHPN</sequence>
<evidence type="ECO:0000313" key="3">
    <source>
        <dbReference type="Proteomes" id="UP000182259"/>
    </source>
</evidence>
<dbReference type="PIRSF" id="PIRSF014753">
    <property type="entry name" value="UCP014753"/>
    <property type="match status" value="1"/>
</dbReference>
<proteinExistence type="predicted"/>
<dbReference type="Proteomes" id="UP000182259">
    <property type="component" value="Chromosome I"/>
</dbReference>
<dbReference type="PANTHER" id="PTHR35339">
    <property type="entry name" value="LINALOOL DEHYDRATASE_ISOMERASE DOMAIN-CONTAINING PROTEIN"/>
    <property type="match status" value="1"/>
</dbReference>
<dbReference type="AlphaFoldDB" id="A0A1L0BH81"/>
<accession>A0A1L0BH81</accession>
<reference evidence="3" key="1">
    <citation type="submission" date="2016-10" db="EMBL/GenBank/DDBJ databases">
        <authorList>
            <person name="Geijer C."/>
            <person name="Jareborg N."/>
            <person name="Dainat J."/>
        </authorList>
    </citation>
    <scope>NUCLEOTIDE SEQUENCE [LARGE SCALE GENOMIC DNA]</scope>
    <source>
        <strain evidence="3">PYCC 4715</strain>
    </source>
</reference>
<feature type="domain" description="DUF2264" evidence="1">
    <location>
        <begin position="14"/>
        <end position="356"/>
    </location>
</feature>
<dbReference type="InterPro" id="IPR016624">
    <property type="entry name" value="UCP014753"/>
</dbReference>
<organism evidence="2 3">
    <name type="scientific">Sungouiella intermedia</name>
    <dbReference type="NCBI Taxonomy" id="45354"/>
    <lineage>
        <taxon>Eukaryota</taxon>
        <taxon>Fungi</taxon>
        <taxon>Dikarya</taxon>
        <taxon>Ascomycota</taxon>
        <taxon>Saccharomycotina</taxon>
        <taxon>Pichiomycetes</taxon>
        <taxon>Metschnikowiaceae</taxon>
        <taxon>Sungouiella</taxon>
    </lineage>
</organism>
<protein>
    <submittedName>
        <fullName evidence="2">CIC11C00000004490</fullName>
    </submittedName>
</protein>
<dbReference type="PANTHER" id="PTHR35339:SF4">
    <property type="entry name" value="LINALOOL DEHYDRATASE_ISOMERASE DOMAIN-CONTAINING PROTEIN"/>
    <property type="match status" value="1"/>
</dbReference>
<dbReference type="InterPro" id="IPR049349">
    <property type="entry name" value="DUF2264_N"/>
</dbReference>
<dbReference type="EMBL" id="LT635764">
    <property type="protein sequence ID" value="SGZ49610.1"/>
    <property type="molecule type" value="Genomic_DNA"/>
</dbReference>
<name>A0A1L0BH81_9ASCO</name>
<dbReference type="Pfam" id="PF10022">
    <property type="entry name" value="DUF2264"/>
    <property type="match status" value="1"/>
</dbReference>
<evidence type="ECO:0000259" key="1">
    <source>
        <dbReference type="Pfam" id="PF10022"/>
    </source>
</evidence>
<evidence type="ECO:0000313" key="2">
    <source>
        <dbReference type="EMBL" id="SGZ49610.1"/>
    </source>
</evidence>